<dbReference type="GO" id="GO:0015187">
    <property type="term" value="F:glycine transmembrane transporter activity"/>
    <property type="evidence" value="ECO:0007669"/>
    <property type="project" value="UniProtKB-UniRule"/>
</dbReference>
<keyword evidence="3 10" id="KW-0812">Transmembrane</keyword>
<dbReference type="Proteomes" id="UP000788993">
    <property type="component" value="Unassembled WGS sequence"/>
</dbReference>
<accession>A0A1B7SHD5</accession>
<evidence type="ECO:0000256" key="5">
    <source>
        <dbReference type="ARBA" id="ARBA00022792"/>
    </source>
</evidence>
<evidence type="ECO:0000256" key="1">
    <source>
        <dbReference type="ARBA" id="ARBA00004141"/>
    </source>
</evidence>
<dbReference type="GO" id="GO:1904983">
    <property type="term" value="P:glycine import into mitochondrion"/>
    <property type="evidence" value="ECO:0007669"/>
    <property type="project" value="UniProtKB-UniRule"/>
</dbReference>
<evidence type="ECO:0000256" key="10">
    <source>
        <dbReference type="HAMAP-Rule" id="MF_03064"/>
    </source>
</evidence>
<name>A0A1B7SHD5_9ASCO</name>
<evidence type="ECO:0000256" key="7">
    <source>
        <dbReference type="ARBA" id="ARBA00023128"/>
    </source>
</evidence>
<gene>
    <name evidence="11" type="ORF">OGATHE_000289</name>
</gene>
<evidence type="ECO:0000313" key="12">
    <source>
        <dbReference type="Proteomes" id="UP000788993"/>
    </source>
</evidence>
<keyword evidence="8 10" id="KW-0472">Membrane</keyword>
<evidence type="ECO:0000256" key="8">
    <source>
        <dbReference type="ARBA" id="ARBA00023136"/>
    </source>
</evidence>
<keyword evidence="2 10" id="KW-0813">Transport</keyword>
<comment type="function">
    <text evidence="10">Mitochondrial glycine transporter that imports glycine into the mitochondrial matrix. Plays an important role in providing glycine for the first enzymatic step in heme biosynthesis, the condensation of glycine with succinyl-CoA to produce 5-aminolevulinate (ALA) in the miochondrial matrix.</text>
</comment>
<dbReference type="PANTHER" id="PTHR46181:SF3">
    <property type="entry name" value="MITOCHONDRIAL GLYCINE TRANSPORTER"/>
    <property type="match status" value="1"/>
</dbReference>
<dbReference type="PANTHER" id="PTHR46181">
    <property type="entry name" value="MITOCHONDRIAL GLYCINE TRANSPORTER"/>
    <property type="match status" value="1"/>
</dbReference>
<dbReference type="RefSeq" id="XP_018210839.1">
    <property type="nucleotide sequence ID" value="XM_018357514.1"/>
</dbReference>
<comment type="subcellular location">
    <subcellularLocation>
        <location evidence="1">Membrane</location>
        <topology evidence="1">Multi-pass membrane protein</topology>
    </subcellularLocation>
    <subcellularLocation>
        <location evidence="10">Mitochondrion inner membrane</location>
        <topology evidence="10">Multi-pass membrane protein</topology>
    </subcellularLocation>
</comment>
<comment type="catalytic activity">
    <reaction evidence="9 10">
        <text>glycine(in) = glycine(out)</text>
        <dbReference type="Rhea" id="RHEA:70715"/>
        <dbReference type="ChEBI" id="CHEBI:57305"/>
    </reaction>
</comment>
<dbReference type="InterPro" id="IPR018108">
    <property type="entry name" value="MCP_transmembrane"/>
</dbReference>
<evidence type="ECO:0000256" key="3">
    <source>
        <dbReference type="ARBA" id="ARBA00022692"/>
    </source>
</evidence>
<dbReference type="AlphaFoldDB" id="A0A1B7SHD5"/>
<dbReference type="InterPro" id="IPR030847">
    <property type="entry name" value="Hem25/SLC25A38"/>
</dbReference>
<dbReference type="GO" id="GO:0005743">
    <property type="term" value="C:mitochondrial inner membrane"/>
    <property type="evidence" value="ECO:0007669"/>
    <property type="project" value="UniProtKB-SubCell"/>
</dbReference>
<dbReference type="Gene3D" id="1.50.40.10">
    <property type="entry name" value="Mitochondrial carrier domain"/>
    <property type="match status" value="1"/>
</dbReference>
<dbReference type="PROSITE" id="PS50920">
    <property type="entry name" value="SOLCAR"/>
    <property type="match status" value="3"/>
</dbReference>
<evidence type="ECO:0000256" key="4">
    <source>
        <dbReference type="ARBA" id="ARBA00022737"/>
    </source>
</evidence>
<proteinExistence type="inferred from homology"/>
<evidence type="ECO:0000256" key="6">
    <source>
        <dbReference type="ARBA" id="ARBA00022989"/>
    </source>
</evidence>
<dbReference type="SUPFAM" id="SSF103506">
    <property type="entry name" value="Mitochondrial carrier"/>
    <property type="match status" value="1"/>
</dbReference>
<dbReference type="EMBL" id="JAEUBD010000014">
    <property type="protein sequence ID" value="KAH3678739.1"/>
    <property type="molecule type" value="Genomic_DNA"/>
</dbReference>
<keyword evidence="4 10" id="KW-0677">Repeat</keyword>
<keyword evidence="5 10" id="KW-0999">Mitochondrion inner membrane</keyword>
<keyword evidence="12" id="KW-1185">Reference proteome</keyword>
<reference evidence="11" key="2">
    <citation type="submission" date="2021-01" db="EMBL/GenBank/DDBJ databases">
        <authorList>
            <person name="Schikora-Tamarit M.A."/>
        </authorList>
    </citation>
    <scope>NUCLEOTIDE SEQUENCE</scope>
    <source>
        <strain evidence="11">NCAIM Y.01608</strain>
    </source>
</reference>
<dbReference type="InterPro" id="IPR023395">
    <property type="entry name" value="MCP_dom_sf"/>
</dbReference>
<keyword evidence="7 10" id="KW-0496">Mitochondrion</keyword>
<protein>
    <recommendedName>
        <fullName evidence="10">Mitochondrial glycine transporter</fullName>
    </recommendedName>
    <alternativeName>
        <fullName evidence="10">Solute carrier family 25 member 38 homolog</fullName>
    </alternativeName>
</protein>
<comment type="caution">
    <text evidence="11">The sequence shown here is derived from an EMBL/GenBank/DDBJ whole genome shotgun (WGS) entry which is preliminary data.</text>
</comment>
<comment type="similarity">
    <text evidence="10">Belongs to the mitochondrial carrier (TC 2.A.29) family. SLC25A38 subfamily.</text>
</comment>
<evidence type="ECO:0000256" key="2">
    <source>
        <dbReference type="ARBA" id="ARBA00022448"/>
    </source>
</evidence>
<evidence type="ECO:0000313" key="11">
    <source>
        <dbReference type="EMBL" id="KAH3678739.1"/>
    </source>
</evidence>
<reference evidence="11" key="1">
    <citation type="journal article" date="2021" name="Open Biol.">
        <title>Shared evolutionary footprints suggest mitochondrial oxidative damage underlies multiple complex I losses in fungi.</title>
        <authorList>
            <person name="Schikora-Tamarit M.A."/>
            <person name="Marcet-Houben M."/>
            <person name="Nosek J."/>
            <person name="Gabaldon T."/>
        </authorList>
    </citation>
    <scope>NUCLEOTIDE SEQUENCE</scope>
    <source>
        <strain evidence="11">NCAIM Y.01608</strain>
    </source>
</reference>
<sequence>MEKSPSNYTHLIAGFTGGLTSAVCLQPLDLLKTRIQQDKTSFKKVLVQIRSPLELWRGTLPSALRTSIGSALYLTSLNAVRTSLVKLQPQTDTLPSSSKLPKLSSSLDLAAGAVTRGLVGLLTMPITILKVRFESSLYQYASLSDAMKQILQNEGLAGFFRGYGATCLRDCPYAGLYVLFYQKCKSWAPLLVSDTDASRTHLYTTSMSTAINSCSALVAACMATALTSPFDTIKTNMQLNPHTCPTFWQTCRVLVASHWTHLFDGISLRISRKAFSAAIAWAIYEEIIKFGPDR</sequence>
<dbReference type="HAMAP" id="MF_03064">
    <property type="entry name" value="SLC25A38"/>
    <property type="match status" value="1"/>
</dbReference>
<evidence type="ECO:0000256" key="9">
    <source>
        <dbReference type="ARBA" id="ARBA00034060"/>
    </source>
</evidence>
<dbReference type="Pfam" id="PF00153">
    <property type="entry name" value="Mito_carr"/>
    <property type="match status" value="3"/>
</dbReference>
<organism evidence="11 12">
    <name type="scientific">Ogataea polymorpha</name>
    <dbReference type="NCBI Taxonomy" id="460523"/>
    <lineage>
        <taxon>Eukaryota</taxon>
        <taxon>Fungi</taxon>
        <taxon>Dikarya</taxon>
        <taxon>Ascomycota</taxon>
        <taxon>Saccharomycotina</taxon>
        <taxon>Pichiomycetes</taxon>
        <taxon>Pichiales</taxon>
        <taxon>Pichiaceae</taxon>
        <taxon>Ogataea</taxon>
    </lineage>
</organism>
<keyword evidence="6 10" id="KW-1133">Transmembrane helix</keyword>